<dbReference type="InterPro" id="IPR013783">
    <property type="entry name" value="Ig-like_fold"/>
</dbReference>
<evidence type="ECO:0000256" key="4">
    <source>
        <dbReference type="SAM" id="Phobius"/>
    </source>
</evidence>
<dbReference type="EMBL" id="JAVDYF010000001">
    <property type="protein sequence ID" value="MDR7355204.1"/>
    <property type="molecule type" value="Genomic_DNA"/>
</dbReference>
<keyword evidence="8" id="KW-1185">Reference proteome</keyword>
<dbReference type="PANTHER" id="PTHR24216:SF65">
    <property type="entry name" value="PAXILLIN-LIKE PROTEIN 1"/>
    <property type="match status" value="1"/>
</dbReference>
<name>A0ABU2BCT3_9CORY</name>
<feature type="domain" description="Fibronectin type-III" evidence="6">
    <location>
        <begin position="521"/>
        <end position="614"/>
    </location>
</feature>
<dbReference type="InterPro" id="IPR036116">
    <property type="entry name" value="FN3_sf"/>
</dbReference>
<feature type="compositionally biased region" description="Polar residues" evidence="3">
    <location>
        <begin position="33"/>
        <end position="49"/>
    </location>
</feature>
<feature type="signal peptide" evidence="5">
    <location>
        <begin position="1"/>
        <end position="30"/>
    </location>
</feature>
<evidence type="ECO:0000313" key="7">
    <source>
        <dbReference type="EMBL" id="MDR7355204.1"/>
    </source>
</evidence>
<dbReference type="PROSITE" id="PS50853">
    <property type="entry name" value="FN3"/>
    <property type="match status" value="2"/>
</dbReference>
<proteinExistence type="predicted"/>
<feature type="compositionally biased region" description="Low complexity" evidence="3">
    <location>
        <begin position="898"/>
        <end position="947"/>
    </location>
</feature>
<keyword evidence="2" id="KW-0119">Carbohydrate metabolism</keyword>
<evidence type="ECO:0000259" key="6">
    <source>
        <dbReference type="PROSITE" id="PS50853"/>
    </source>
</evidence>
<dbReference type="SUPFAM" id="SSF49265">
    <property type="entry name" value="Fibronectin type III"/>
    <property type="match status" value="2"/>
</dbReference>
<evidence type="ECO:0000313" key="8">
    <source>
        <dbReference type="Proteomes" id="UP001183619"/>
    </source>
</evidence>
<dbReference type="Proteomes" id="UP001183619">
    <property type="component" value="Unassembled WGS sequence"/>
</dbReference>
<evidence type="ECO:0000256" key="1">
    <source>
        <dbReference type="ARBA" id="ARBA00023295"/>
    </source>
</evidence>
<dbReference type="SMART" id="SM00060">
    <property type="entry name" value="FN3"/>
    <property type="match status" value="3"/>
</dbReference>
<keyword evidence="1" id="KW-0378">Hydrolase</keyword>
<dbReference type="RefSeq" id="WP_277104935.1">
    <property type="nucleotide sequence ID" value="NZ_BAAAJS010000058.1"/>
</dbReference>
<feature type="compositionally biased region" description="Low complexity" evidence="3">
    <location>
        <begin position="74"/>
        <end position="88"/>
    </location>
</feature>
<keyword evidence="1" id="KW-0326">Glycosidase</keyword>
<dbReference type="InterPro" id="IPR003961">
    <property type="entry name" value="FN3_dom"/>
</dbReference>
<protein>
    <recommendedName>
        <fullName evidence="6">Fibronectin type-III domain-containing protein</fullName>
    </recommendedName>
</protein>
<comment type="caution">
    <text evidence="7">The sequence shown here is derived from an EMBL/GenBank/DDBJ whole genome shotgun (WGS) entry which is preliminary data.</text>
</comment>
<dbReference type="Pfam" id="PF00041">
    <property type="entry name" value="fn3"/>
    <property type="match status" value="1"/>
</dbReference>
<dbReference type="PANTHER" id="PTHR24216">
    <property type="entry name" value="PAXILLIN-RELATED"/>
    <property type="match status" value="1"/>
</dbReference>
<sequence>MHAPKWRRALIASATGVSMLLATPGMNALAQPDVSSQDETPVSDSSSVGVETENAVSADPAPATTGDEEDAESAENSNTEAEAATSTEKAADTPAAEEENEDSTATLVREAFVRVDGSTVVAWWAPVEDANHYTVKLLNAQNNAQVGEASHTVHNTEYIHNVPAGTYKVEVTAWTNDSQVNTPFYSQSLTVTNERTKPAQPNAPFVEFIGGNQARVQWYRNSNGGLPILHSTVTLTPTDSTDPIVVKVDGDEERATVSGLVVGKTYKATVVATNAAGSSEPSEASAEIVASEDPRDLQLSATPHLIDSTVNNEITVTGSGYTGGAVKDGLYIVVWDTNKWVPGSRPSASSSAHSLSFEVKPNEINNGSFTKTITIPANTLLLNRGIEYQIGTVAGGTAVATDRRADKAVPLSLRAQPVTSVHAVPSDKNKVTVTWGRPTDSRATSYRIKLYDASVTPYKYVDQKDLGYQLGRAEFFDVKPGNYIVGVSADISTTFWDSKYSQEVFSRPFVVEKEKAILPSVPARPHLQAGAVPGSLTVSWVDVNSGRADRASSYTIVFSNGTETRVEKAGQEDSQLTFTGFGPGSWTATVTAHNAAGASAPSEPTAAVVIAKPPVVRNLNLKVSQDLIDTKKASTVTVTGSGYTDTDTIKLAIVPAELETPKLLETDVQVVNGQFTHKLQIPANTLDPTKKYTVLSFKGDEYKERALLKLADPAVAKPQLIADNTIVFADRETKISVTGSGYVGDGAANGTYVFVYDTSTWKPGTLLNTTTKLAAQVHVNSARIRDGRFSTALSIPAGALEKGKKYAIGTSAAHALSQTDRTLDFSLPLTVQFPEVKPSVVPSAQPSVTPSKPAEPSAQPSVTPSKPAEPSAQPSATPSKPAEPSAQAPKPSTPAEPKPSAEAPKPSAQAPKPSAAPSSQTPKPSQAPSTTSQKPSTSPSSTSQKPAEPTEKPSASPWVIVASVLGVVAAIAAALGAVAALFPEAVNMLKSRLGF</sequence>
<feature type="chain" id="PRO_5045724774" description="Fibronectin type-III domain-containing protein" evidence="5">
    <location>
        <begin position="31"/>
        <end position="995"/>
    </location>
</feature>
<feature type="domain" description="Fibronectin type-III" evidence="6">
    <location>
        <begin position="200"/>
        <end position="293"/>
    </location>
</feature>
<keyword evidence="5" id="KW-0732">Signal</keyword>
<keyword evidence="4" id="KW-1133">Transmembrane helix</keyword>
<feature type="region of interest" description="Disordered" evidence="3">
    <location>
        <begin position="30"/>
        <end position="105"/>
    </location>
</feature>
<gene>
    <name evidence="7" type="ORF">J2S37_001742</name>
</gene>
<accession>A0ABU2BCT3</accession>
<keyword evidence="4" id="KW-0812">Transmembrane</keyword>
<evidence type="ECO:0000256" key="2">
    <source>
        <dbReference type="ARBA" id="ARBA00023326"/>
    </source>
</evidence>
<evidence type="ECO:0000256" key="3">
    <source>
        <dbReference type="SAM" id="MobiDB-lite"/>
    </source>
</evidence>
<evidence type="ECO:0000256" key="5">
    <source>
        <dbReference type="SAM" id="SignalP"/>
    </source>
</evidence>
<keyword evidence="4" id="KW-0472">Membrane</keyword>
<dbReference type="CDD" id="cd00063">
    <property type="entry name" value="FN3"/>
    <property type="match status" value="2"/>
</dbReference>
<organism evidence="7 8">
    <name type="scientific">Corynebacterium felinum</name>
    <dbReference type="NCBI Taxonomy" id="131318"/>
    <lineage>
        <taxon>Bacteria</taxon>
        <taxon>Bacillati</taxon>
        <taxon>Actinomycetota</taxon>
        <taxon>Actinomycetes</taxon>
        <taxon>Mycobacteriales</taxon>
        <taxon>Corynebacteriaceae</taxon>
        <taxon>Corynebacterium</taxon>
    </lineage>
</organism>
<reference evidence="7 8" key="1">
    <citation type="submission" date="2023-07" db="EMBL/GenBank/DDBJ databases">
        <title>Sequencing the genomes of 1000 actinobacteria strains.</title>
        <authorList>
            <person name="Klenk H.-P."/>
        </authorList>
    </citation>
    <scope>NUCLEOTIDE SEQUENCE [LARGE SCALE GENOMIC DNA]</scope>
    <source>
        <strain evidence="7 8">DSM 44508</strain>
    </source>
</reference>
<keyword evidence="2" id="KW-0624">Polysaccharide degradation</keyword>
<dbReference type="Gene3D" id="2.60.40.10">
    <property type="entry name" value="Immunoglobulins"/>
    <property type="match status" value="2"/>
</dbReference>
<dbReference type="PRINTS" id="PR01217">
    <property type="entry name" value="PRICHEXTENSN"/>
</dbReference>
<feature type="transmembrane region" description="Helical" evidence="4">
    <location>
        <begin position="958"/>
        <end position="982"/>
    </location>
</feature>
<feature type="region of interest" description="Disordered" evidence="3">
    <location>
        <begin position="840"/>
        <end position="955"/>
    </location>
</feature>